<reference evidence="2 4" key="2">
    <citation type="journal article" date="2021" name="Syst. Appl. Microbiol.">
        <title>Phylogenetic classification of ten novel species belonging to the genus Bifidobacterium comprising B. phasiani sp. nov., B. pongonis sp. nov., B. saguinibicoloris sp. nov., B. colobi sp. nov., B. simiiventris sp. nov., B. santillanense sp. nov., B. miconis sp. nov., B. amazonense sp. nov., B. pluvialisilvae sp. nov., and B. miconisargentati sp. nov.</title>
        <authorList>
            <person name="Lugli G.A."/>
            <person name="Calvete-Torre I."/>
            <person name="Alessandri G."/>
            <person name="Milani C."/>
            <person name="Turroni F."/>
            <person name="Laiolo P."/>
            <person name="Ossiprandi M.C."/>
            <person name="Margolles A."/>
            <person name="Ruiz L."/>
            <person name="Ventura M."/>
        </authorList>
    </citation>
    <scope>NUCLEOTIDE SEQUENCE [LARGE SCALE GENOMIC DNA]</scope>
    <source>
        <strain evidence="2 4">MA1</strain>
    </source>
</reference>
<dbReference type="EMBL" id="JAFEJT020000013">
    <property type="protein sequence ID" value="MCH9275545.1"/>
    <property type="molecule type" value="Genomic_DNA"/>
</dbReference>
<comment type="caution">
    <text evidence="2">The sequence shown here is derived from an EMBL/GenBank/DDBJ whole genome shotgun (WGS) entry which is preliminary data.</text>
</comment>
<name>A0ABS9VTX8_9BIFI</name>
<evidence type="ECO:0000313" key="2">
    <source>
        <dbReference type="EMBL" id="MCH9275545.1"/>
    </source>
</evidence>
<keyword evidence="1" id="KW-0732">Signal</keyword>
<dbReference type="PANTHER" id="PTHR43649:SF12">
    <property type="entry name" value="DIACETYLCHITOBIOSE BINDING PROTEIN DASA"/>
    <property type="match status" value="1"/>
</dbReference>
<dbReference type="SUPFAM" id="SSF53850">
    <property type="entry name" value="Periplasmic binding protein-like II"/>
    <property type="match status" value="1"/>
</dbReference>
<dbReference type="PROSITE" id="PS51257">
    <property type="entry name" value="PROKAR_LIPOPROTEIN"/>
    <property type="match status" value="1"/>
</dbReference>
<dbReference type="Gene3D" id="3.40.190.10">
    <property type="entry name" value="Periplasmic binding protein-like II"/>
    <property type="match status" value="2"/>
</dbReference>
<evidence type="ECO:0000313" key="3">
    <source>
        <dbReference type="EMBL" id="MCH9275580.1"/>
    </source>
</evidence>
<dbReference type="EMBL" id="JAFEJT020000013">
    <property type="protein sequence ID" value="MCH9275580.1"/>
    <property type="molecule type" value="Genomic_DNA"/>
</dbReference>
<accession>A0ABS9VTX8</accession>
<feature type="chain" id="PRO_5045032270" evidence="1">
    <location>
        <begin position="28"/>
        <end position="539"/>
    </location>
</feature>
<evidence type="ECO:0000313" key="4">
    <source>
        <dbReference type="Proteomes" id="UP000710815"/>
    </source>
</evidence>
<keyword evidence="4" id="KW-1185">Reference proteome</keyword>
<dbReference type="PANTHER" id="PTHR43649">
    <property type="entry name" value="ARABINOSE-BINDING PROTEIN-RELATED"/>
    <property type="match status" value="1"/>
</dbReference>
<protein>
    <submittedName>
        <fullName evidence="2">Extracellular solute-binding protein</fullName>
    </submittedName>
</protein>
<reference evidence="2 4" key="1">
    <citation type="journal article" date="2021" name="Environ. Microbiol.">
        <title>Genetic insights into the dark matter of the mammalian gut microbiota through targeted genome reconstruction.</title>
        <authorList>
            <person name="Lugli G.A."/>
            <person name="Alessandri G."/>
            <person name="Milani C."/>
            <person name="Viappiani A."/>
            <person name="Fontana F."/>
            <person name="Tarracchini C."/>
            <person name="Mancabelli L."/>
            <person name="Argentini C."/>
            <person name="Ruiz L."/>
            <person name="Margolles A."/>
            <person name="van Sinderen D."/>
            <person name="Turroni F."/>
            <person name="Ventura M."/>
        </authorList>
    </citation>
    <scope>NUCLEOTIDE SEQUENCE [LARGE SCALE GENOMIC DNA]</scope>
    <source>
        <strain evidence="2 4">MA1</strain>
    </source>
</reference>
<feature type="signal peptide" evidence="1">
    <location>
        <begin position="1"/>
        <end position="27"/>
    </location>
</feature>
<reference evidence="2" key="3">
    <citation type="submission" date="2022-03" db="EMBL/GenBank/DDBJ databases">
        <authorList>
            <person name="Lugli G.A."/>
            <person name="Calvete-Torre I."/>
            <person name="Alessandri G."/>
            <person name="Milani C."/>
            <person name="Turroni F."/>
            <person name="Laiolo P."/>
            <person name="Ossiprandi M.C."/>
            <person name="Margolles A."/>
            <person name="Ruiz L."/>
            <person name="Ventura M."/>
        </authorList>
    </citation>
    <scope>NUCLEOTIDE SEQUENCE</scope>
    <source>
        <strain evidence="2">MA1</strain>
    </source>
</reference>
<sequence>MKQNNGRGKKKVIAGIAAVCAMATTLAGCGGDSKSSDTRLSSDGKPLVKIMALKQDTDIPAKDMVWTTELEKACDCHIEWQEVTSTSWNQQKNTTLASNDIADISLAGLFYAGQENSYPIFEDFSKHLDDMPNVKKFLENEPDAKLMVQNNEDGGIYSLPQDSGEWNDNSSQRMFINKQWLDKLGLKMPTSAEELLDVLRAFKTQDPNGNGKADEIPMDVRKLATDNFAWWDMFLMMNMTGIPTRLQGWPGPQGIYVDNGTVKDWVVSDEFKKVVKFYNTAMQEGLLPKDALTHDDSTYSTEREGDQKTGAATVGVSFEGTRYWYTDKLADQYTSLTPFAFDDTVDHPVWDTSSSRYGSGAVQVAKDAPNKATIWKIIDTMYSTDFAVQIKYGSKFVTKNSDGSYTIDPSKYDSSKEDKNTYTLNMSTYIPEDTVINGDVEKERTEEASEAFKAARANVNDKSYMPYYANASGSQDTELGSLYTNVMTYVMQTTGNWIQNGGIDKEWDDYVKKVNNAGLPRIIEIWQDIYDKQVKNRTE</sequence>
<dbReference type="Proteomes" id="UP000710815">
    <property type="component" value="Unassembled WGS sequence"/>
</dbReference>
<proteinExistence type="predicted"/>
<dbReference type="RefSeq" id="WP_241513328.1">
    <property type="nucleotide sequence ID" value="NZ_JAFEJT020000013.1"/>
</dbReference>
<evidence type="ECO:0000256" key="1">
    <source>
        <dbReference type="SAM" id="SignalP"/>
    </source>
</evidence>
<gene>
    <name evidence="2" type="ORF">JS533_004535</name>
    <name evidence="3" type="ORF">JS533_004740</name>
</gene>
<dbReference type="InterPro" id="IPR050490">
    <property type="entry name" value="Bact_solute-bd_prot1"/>
</dbReference>
<organism evidence="2 4">
    <name type="scientific">Bifidobacterium amazonense</name>
    <dbReference type="NCBI Taxonomy" id="2809027"/>
    <lineage>
        <taxon>Bacteria</taxon>
        <taxon>Bacillati</taxon>
        <taxon>Actinomycetota</taxon>
        <taxon>Actinomycetes</taxon>
        <taxon>Bifidobacteriales</taxon>
        <taxon>Bifidobacteriaceae</taxon>
        <taxon>Bifidobacterium</taxon>
    </lineage>
</organism>